<comment type="caution">
    <text evidence="3">The sequence shown here is derived from an EMBL/GenBank/DDBJ whole genome shotgun (WGS) entry which is preliminary data.</text>
</comment>
<evidence type="ECO:0000313" key="3">
    <source>
        <dbReference type="EMBL" id="GJJ14633.1"/>
    </source>
</evidence>
<feature type="region of interest" description="Disordered" evidence="1">
    <location>
        <begin position="861"/>
        <end position="1063"/>
    </location>
</feature>
<dbReference type="GO" id="GO:0004672">
    <property type="term" value="F:protein kinase activity"/>
    <property type="evidence" value="ECO:0007669"/>
    <property type="project" value="InterPro"/>
</dbReference>
<feature type="compositionally biased region" description="Polar residues" evidence="1">
    <location>
        <begin position="921"/>
        <end position="933"/>
    </location>
</feature>
<gene>
    <name evidence="3" type="ORF">Clacol_008899</name>
</gene>
<dbReference type="InterPro" id="IPR013087">
    <property type="entry name" value="Znf_C2H2_type"/>
</dbReference>
<evidence type="ECO:0000313" key="4">
    <source>
        <dbReference type="Proteomes" id="UP001050691"/>
    </source>
</evidence>
<organism evidence="3 4">
    <name type="scientific">Clathrus columnatus</name>
    <dbReference type="NCBI Taxonomy" id="1419009"/>
    <lineage>
        <taxon>Eukaryota</taxon>
        <taxon>Fungi</taxon>
        <taxon>Dikarya</taxon>
        <taxon>Basidiomycota</taxon>
        <taxon>Agaricomycotina</taxon>
        <taxon>Agaricomycetes</taxon>
        <taxon>Phallomycetidae</taxon>
        <taxon>Phallales</taxon>
        <taxon>Clathraceae</taxon>
        <taxon>Clathrus</taxon>
    </lineage>
</organism>
<dbReference type="PROSITE" id="PS50011">
    <property type="entry name" value="PROTEIN_KINASE_DOM"/>
    <property type="match status" value="1"/>
</dbReference>
<name>A0AAV5ANJ0_9AGAM</name>
<feature type="region of interest" description="Disordered" evidence="1">
    <location>
        <begin position="704"/>
        <end position="734"/>
    </location>
</feature>
<feature type="region of interest" description="Disordered" evidence="1">
    <location>
        <begin position="627"/>
        <end position="656"/>
    </location>
</feature>
<feature type="compositionally biased region" description="Basic and acidic residues" evidence="1">
    <location>
        <begin position="1016"/>
        <end position="1038"/>
    </location>
</feature>
<dbReference type="Gene3D" id="1.10.510.10">
    <property type="entry name" value="Transferase(Phosphotransferase) domain 1"/>
    <property type="match status" value="1"/>
</dbReference>
<protein>
    <recommendedName>
        <fullName evidence="2">Protein kinase domain-containing protein</fullName>
    </recommendedName>
</protein>
<dbReference type="Proteomes" id="UP001050691">
    <property type="component" value="Unassembled WGS sequence"/>
</dbReference>
<feature type="compositionally biased region" description="Basic and acidic residues" evidence="1">
    <location>
        <begin position="870"/>
        <end position="896"/>
    </location>
</feature>
<evidence type="ECO:0000259" key="2">
    <source>
        <dbReference type="PROSITE" id="PS50011"/>
    </source>
</evidence>
<feature type="compositionally biased region" description="Polar residues" evidence="1">
    <location>
        <begin position="968"/>
        <end position="977"/>
    </location>
</feature>
<feature type="compositionally biased region" description="Basic and acidic residues" evidence="1">
    <location>
        <begin position="939"/>
        <end position="955"/>
    </location>
</feature>
<sequence length="1145" mass="129599">MDIFSKVYITNIVRSSILFPHETILRIAKVEVKFGRRPFHRTDHRLLALTTSPRVLCIKKKTSISNFGSLVLKQEFLFPDSPVNHTGKQILKASIDARASLVLQTPKLSSTVSSFYSQPGPSRPPFREKGMEKVQEMVNETAGGILGLPDKLHPPEEWWARQQRFLADQCGLMLRPRYHPNWVPSWYGTVKNPRHCEDSIPMPVMQAFYWMDAIRMADNRPMMMKRVRVPPPVLKKKKTDLNEIAADIVERMENSTKARDPSYPEGVTRTNAFGETENALRAEADDPDPEEVYILNKFSGEHFQIQPNNHCGVLIDIRDILEKNPDGSTDIIMIMPLLRPFNDPPFLTVGEGLDFIRQALDAVQFLHSFNIAHRDCSAGSFMYDPTDIFPEGYHPVLKNMSRDLKKRAKYRSRTEYPPRYYIVNFSHARIYEPGQRITDKPVIATDTSIPEFQGSNFRRRHDPFATDVYILGNMIKHEFIEEKHGFEFLTGLVETMVRSEPKLRPSMDDCVREFAKLCRYIPKSAAKKRFIYKHETEGERIINNVSHMIRNVKYSMKGTQPVAAQYIGQEAEQGIYSVRYDQGPETSMTAYMKQESERAKQKGSSTSLPSYPLNPVYAYNFLPGASGPPPLDRSRSVSYSRKGASDSEFAKQQSRRNMQVQYAFHGEYNRYYPGSSLDLPPPLDGLPNLGGMDPGSSKHRILLNNSPGQNRKRTASDSAQFYGPRVSSPKPMYPIPIRSPFPFRDGEESQFPYTPRSNDSTSEYVQVPLHKRRTPTHTPVPAQRYTIVSQGEGNGPTRTYNPAHTRTNTNGTDNTKNRPVSSVSSVAQTQETYEIVNGNGEATNNGTNNADVSQLDLEQVDTGSRTPTKPQHERLPIEREQTLTLKPDERKIESSKSKSKSKPKSHSKSNAIDSMGGAQSHPHSPSHTMSKFTPMTPRDTFHTMDTQEFKMRFPEPEIPTPPQDEELSTSPVMSNVPASLLTGPALAEREGSIHSIPDNDAFEMSGFIDNNGAKVQDGRGKSESDDEPRPKEDANGHEQHKHHHEDKTHERTQTNGSASKKDRSTKWDCALCLQKGSSKSAAITHMQNSHPEYHLCLKCGSYYTSAEHLERHQVRRGHDNTTSVSKQKNDETYSFPAGSNPPQRF</sequence>
<dbReference type="InterPro" id="IPR000719">
    <property type="entry name" value="Prot_kinase_dom"/>
</dbReference>
<feature type="domain" description="Protein kinase" evidence="2">
    <location>
        <begin position="159"/>
        <end position="542"/>
    </location>
</feature>
<feature type="region of interest" description="Disordered" evidence="1">
    <location>
        <begin position="1112"/>
        <end position="1145"/>
    </location>
</feature>
<dbReference type="EMBL" id="BPWL01000010">
    <property type="protein sequence ID" value="GJJ14633.1"/>
    <property type="molecule type" value="Genomic_DNA"/>
</dbReference>
<accession>A0AAV5ANJ0</accession>
<dbReference type="GO" id="GO:0005524">
    <property type="term" value="F:ATP binding"/>
    <property type="evidence" value="ECO:0007669"/>
    <property type="project" value="InterPro"/>
</dbReference>
<dbReference type="PROSITE" id="PS00028">
    <property type="entry name" value="ZINC_FINGER_C2H2_1"/>
    <property type="match status" value="1"/>
</dbReference>
<dbReference type="AlphaFoldDB" id="A0AAV5ANJ0"/>
<dbReference type="SUPFAM" id="SSF56112">
    <property type="entry name" value="Protein kinase-like (PK-like)"/>
    <property type="match status" value="1"/>
</dbReference>
<evidence type="ECO:0000256" key="1">
    <source>
        <dbReference type="SAM" id="MobiDB-lite"/>
    </source>
</evidence>
<proteinExistence type="predicted"/>
<feature type="region of interest" description="Disordered" evidence="1">
    <location>
        <begin position="788"/>
        <end position="828"/>
    </location>
</feature>
<feature type="compositionally biased region" description="Basic residues" evidence="1">
    <location>
        <begin position="897"/>
        <end position="907"/>
    </location>
</feature>
<reference evidence="3" key="1">
    <citation type="submission" date="2021-10" db="EMBL/GenBank/DDBJ databases">
        <title>De novo Genome Assembly of Clathrus columnatus (Basidiomycota, Fungi) Using Illumina and Nanopore Sequence Data.</title>
        <authorList>
            <person name="Ogiso-Tanaka E."/>
            <person name="Itagaki H."/>
            <person name="Hosoya T."/>
            <person name="Hosaka K."/>
        </authorList>
    </citation>
    <scope>NUCLEOTIDE SEQUENCE</scope>
    <source>
        <strain evidence="3">MO-923</strain>
    </source>
</reference>
<keyword evidence="4" id="KW-1185">Reference proteome</keyword>
<dbReference type="InterPro" id="IPR011009">
    <property type="entry name" value="Kinase-like_dom_sf"/>
</dbReference>